<dbReference type="Gene3D" id="3.90.420.10">
    <property type="entry name" value="Oxidoreductase, molybdopterin-binding domain"/>
    <property type="match status" value="1"/>
</dbReference>
<feature type="binding site" evidence="5">
    <location>
        <position position="165"/>
    </location>
    <ligand>
        <name>Mo-molybdopterin</name>
        <dbReference type="ChEBI" id="CHEBI:71302"/>
    </ligand>
</feature>
<evidence type="ECO:0000256" key="3">
    <source>
        <dbReference type="ARBA" id="ARBA00022729"/>
    </source>
</evidence>
<dbReference type="AlphaFoldDB" id="Q6SFP9"/>
<dbReference type="GO" id="GO:0046872">
    <property type="term" value="F:metal ion binding"/>
    <property type="evidence" value="ECO:0007669"/>
    <property type="project" value="UniProtKB-KW"/>
</dbReference>
<protein>
    <recommendedName>
        <fullName evidence="5">Protein-methionine-sulfoxide reductase catalytic subunit MsrP</fullName>
        <ecNumber evidence="5">1.8.5.-</ecNumber>
    </recommendedName>
</protein>
<dbReference type="HAMAP" id="MF_01206">
    <property type="entry name" value="MsrP"/>
    <property type="match status" value="1"/>
</dbReference>
<keyword evidence="4 5" id="KW-0560">Oxidoreductase</keyword>
<feature type="domain" description="Oxidoreductase molybdopterin-binding" evidence="6">
    <location>
        <begin position="91"/>
        <end position="247"/>
    </location>
</feature>
<keyword evidence="1 5" id="KW-0500">Molybdenum</keyword>
<feature type="binding site" evidence="5">
    <location>
        <position position="218"/>
    </location>
    <ligand>
        <name>Mo-molybdopterin</name>
        <dbReference type="ChEBI" id="CHEBI:71302"/>
    </ligand>
</feature>
<dbReference type="GO" id="GO:0030091">
    <property type="term" value="P:protein repair"/>
    <property type="evidence" value="ECO:0007669"/>
    <property type="project" value="UniProtKB-UniRule"/>
</dbReference>
<feature type="binding site" evidence="5">
    <location>
        <position position="213"/>
    </location>
    <ligand>
        <name>Mo-molybdopterin</name>
        <dbReference type="ChEBI" id="CHEBI:71302"/>
    </ligand>
</feature>
<dbReference type="EC" id="1.8.5.-" evidence="5"/>
<proteinExistence type="inferred from homology"/>
<evidence type="ECO:0000256" key="5">
    <source>
        <dbReference type="HAMAP-Rule" id="MF_01206"/>
    </source>
</evidence>
<evidence type="ECO:0000256" key="2">
    <source>
        <dbReference type="ARBA" id="ARBA00022723"/>
    </source>
</evidence>
<dbReference type="InterPro" id="IPR006311">
    <property type="entry name" value="TAT_signal"/>
</dbReference>
<comment type="cofactor">
    <cofactor evidence="5">
        <name>Mo-molybdopterin</name>
        <dbReference type="ChEBI" id="CHEBI:71302"/>
    </cofactor>
    <text evidence="5">Binds 1 Mo-molybdopterin (Mo-MPT) cofactor per subunit.</text>
</comment>
<keyword evidence="3 5" id="KW-0732">Signal</keyword>
<feature type="binding site" evidence="5">
    <location>
        <position position="130"/>
    </location>
    <ligand>
        <name>Mo-molybdopterin</name>
        <dbReference type="ChEBI" id="CHEBI:71302"/>
    </ligand>
    <ligandPart>
        <name>Mo</name>
        <dbReference type="ChEBI" id="CHEBI:28685"/>
    </ligandPart>
</feature>
<comment type="catalytic activity">
    <reaction evidence="5">
        <text>L-methionyl-[protein] + a quinone + H2O = L-methionyl-(S)-S-oxide-[protein] + a quinol</text>
        <dbReference type="Rhea" id="RHEA:51292"/>
        <dbReference type="Rhea" id="RHEA-COMP:12313"/>
        <dbReference type="Rhea" id="RHEA-COMP:12315"/>
        <dbReference type="ChEBI" id="CHEBI:15377"/>
        <dbReference type="ChEBI" id="CHEBI:16044"/>
        <dbReference type="ChEBI" id="CHEBI:24646"/>
        <dbReference type="ChEBI" id="CHEBI:44120"/>
        <dbReference type="ChEBI" id="CHEBI:132124"/>
    </reaction>
</comment>
<dbReference type="PROSITE" id="PS51318">
    <property type="entry name" value="TAT"/>
    <property type="match status" value="1"/>
</dbReference>
<comment type="similarity">
    <text evidence="5">Belongs to the MsrP family.</text>
</comment>
<dbReference type="InterPro" id="IPR036374">
    <property type="entry name" value="OxRdtase_Mopterin-bd_sf"/>
</dbReference>
<evidence type="ECO:0000256" key="4">
    <source>
        <dbReference type="ARBA" id="ARBA00023002"/>
    </source>
</evidence>
<accession>Q6SFP9</accession>
<dbReference type="EMBL" id="AY458647">
    <property type="protein sequence ID" value="AAR38163.1"/>
    <property type="molecule type" value="Genomic_DNA"/>
</dbReference>
<reference evidence="7" key="2">
    <citation type="submission" date="2003-12" db="EMBL/GenBank/DDBJ databases">
        <title>Monterey Bay Coastal Ocean Microbial Observatory environmental clone sequencing.</title>
        <authorList>
            <person name="DeLong E.F."/>
        </authorList>
    </citation>
    <scope>NUCLEOTIDE SEQUENCE</scope>
</reference>
<reference evidence="7" key="1">
    <citation type="submission" date="2003-11" db="EMBL/GenBank/DDBJ databases">
        <authorList>
            <person name="Heidelberg J.F."/>
            <person name="Eisen J.A."/>
            <person name="Nelson W.C."/>
            <person name="DeLong E.F."/>
        </authorList>
    </citation>
    <scope>NUCLEOTIDE SEQUENCE</scope>
</reference>
<gene>
    <name evidence="5" type="primary">msrP</name>
    <name evidence="7" type="ORF">MBMO_EBAC000-36A07.8</name>
</gene>
<evidence type="ECO:0000313" key="7">
    <source>
        <dbReference type="EMBL" id="AAR38163.1"/>
    </source>
</evidence>
<evidence type="ECO:0000259" key="6">
    <source>
        <dbReference type="Pfam" id="PF00174"/>
    </source>
</evidence>
<dbReference type="Pfam" id="PF00174">
    <property type="entry name" value="Oxidored_molyb"/>
    <property type="match status" value="1"/>
</dbReference>
<evidence type="ECO:0000256" key="1">
    <source>
        <dbReference type="ARBA" id="ARBA00022505"/>
    </source>
</evidence>
<dbReference type="GO" id="GO:0043546">
    <property type="term" value="F:molybdopterin cofactor binding"/>
    <property type="evidence" value="ECO:0007669"/>
    <property type="project" value="UniProtKB-UniRule"/>
</dbReference>
<dbReference type="InterPro" id="IPR000572">
    <property type="entry name" value="OxRdtase_Mopterin-bd_dom"/>
</dbReference>
<sequence>MSSKNPIRPSEITPELIYNDRRKFLKSIGIGLGATALSSLAFGKVQSLDNIVGSNLSVNDEKTSFKDITTYNNFYEFGTKKTDPSEYADKLTTDPWSVSIDGEVKKNKVLSVEDIIKLSSLEERIYRLRCVEGWSMVIPWVGIPLKSLLNHVSPTNNAKFVKFTTLNRPSEMIGQRYKVLDWPYVEGLRMDEAMHPLTILAVGLYGKVLPNQNGAPIRLVVPWKYGFKSTKAITKISLVEEMPKTSWMKAGPSEYGFYANVNPTVDHPRWTQATERQIGKGLFAPRVKTKMFNGYKDEVGHMYKNMDLKKYF</sequence>
<dbReference type="SUPFAM" id="SSF56524">
    <property type="entry name" value="Oxidoreductase molybdopterin-binding domain"/>
    <property type="match status" value="1"/>
</dbReference>
<name>Q6SFP9_9BACT</name>
<feature type="binding site" evidence="5">
    <location>
        <begin position="75"/>
        <end position="76"/>
    </location>
    <ligand>
        <name>Mo-molybdopterin</name>
        <dbReference type="ChEBI" id="CHEBI:71302"/>
    </ligand>
</feature>
<organism evidence="7">
    <name type="scientific">uncultured marine bacterium 580</name>
    <dbReference type="NCBI Taxonomy" id="257400"/>
    <lineage>
        <taxon>Bacteria</taxon>
        <taxon>environmental samples</taxon>
    </lineage>
</organism>
<feature type="binding site" evidence="5">
    <location>
        <begin position="229"/>
        <end position="231"/>
    </location>
    <ligand>
        <name>Mo-molybdopterin</name>
        <dbReference type="ChEBI" id="CHEBI:71302"/>
    </ligand>
</feature>
<dbReference type="InterPro" id="IPR022867">
    <property type="entry name" value="MsrP"/>
</dbReference>
<dbReference type="NCBIfam" id="NF003767">
    <property type="entry name" value="PRK05363.1"/>
    <property type="match status" value="1"/>
</dbReference>
<comment type="PTM">
    <text evidence="5">Predicted to be exported by the Tat system. The position of the signal peptide cleavage has not been experimentally proven.</text>
</comment>
<keyword evidence="2 5" id="KW-0479">Metal-binding</keyword>
<dbReference type="PANTHER" id="PTHR43032">
    <property type="entry name" value="PROTEIN-METHIONINE-SULFOXIDE REDUCTASE"/>
    <property type="match status" value="1"/>
</dbReference>
<dbReference type="GO" id="GO:0016672">
    <property type="term" value="F:oxidoreductase activity, acting on a sulfur group of donors, quinone or similar compound as acceptor"/>
    <property type="evidence" value="ECO:0007669"/>
    <property type="project" value="UniProtKB-UniRule"/>
</dbReference>
<dbReference type="PANTHER" id="PTHR43032:SF3">
    <property type="entry name" value="PROTEIN-METHIONINE-SULFOXIDE REDUCTASE CATALYTIC SUBUNIT MSRP"/>
    <property type="match status" value="1"/>
</dbReference>
<comment type="catalytic activity">
    <reaction evidence="5">
        <text>L-methionyl-[protein] + a quinone + H2O = L-methionyl-(R)-S-oxide-[protein] + a quinol</text>
        <dbReference type="Rhea" id="RHEA:51296"/>
        <dbReference type="Rhea" id="RHEA-COMP:12313"/>
        <dbReference type="Rhea" id="RHEA-COMP:12314"/>
        <dbReference type="ChEBI" id="CHEBI:15377"/>
        <dbReference type="ChEBI" id="CHEBI:16044"/>
        <dbReference type="ChEBI" id="CHEBI:24646"/>
        <dbReference type="ChEBI" id="CHEBI:45764"/>
        <dbReference type="ChEBI" id="CHEBI:132124"/>
    </reaction>
</comment>
<comment type="function">
    <text evidence="5">Part of the MsrPQ system that repairs oxidized cell envelope proteins containing methionine sulfoxide residues (Met-O), using respiratory chain electrons. Thus protects these proteins from oxidative-stress damage caused by reactive species of oxygen and chlorine. MsrPQ is essential for the maintenance of envelope integrity under bleach stress, rescuing a wide series of structurally unrelated cell envelope proteins from methionine oxidation. The catalytic subunit MsrP is non-stereospecific, being able to reduce both (R-) and (S-) diastereoisomers of methionine sulfoxide.</text>
</comment>
<comment type="subunit">
    <text evidence="5">Heterodimer of a catalytic subunit (MsrP) and a heme-binding subunit (MsrQ).</text>
</comment>
<feature type="binding site" evidence="5">
    <location>
        <position position="72"/>
    </location>
    <ligand>
        <name>Mo-molybdopterin</name>
        <dbReference type="ChEBI" id="CHEBI:71302"/>
    </ligand>
</feature>